<gene>
    <name evidence="2" type="ORF">S12H4_22567</name>
</gene>
<dbReference type="AlphaFoldDB" id="X1R7S4"/>
<comment type="caution">
    <text evidence="2">The sequence shown here is derived from an EMBL/GenBank/DDBJ whole genome shotgun (WGS) entry which is preliminary data.</text>
</comment>
<reference evidence="2" key="1">
    <citation type="journal article" date="2014" name="Front. Microbiol.">
        <title>High frequency of phylogenetically diverse reductive dehalogenase-homologous genes in deep subseafloor sedimentary metagenomes.</title>
        <authorList>
            <person name="Kawai M."/>
            <person name="Futagami T."/>
            <person name="Toyoda A."/>
            <person name="Takaki Y."/>
            <person name="Nishi S."/>
            <person name="Hori S."/>
            <person name="Arai W."/>
            <person name="Tsubouchi T."/>
            <person name="Morono Y."/>
            <person name="Uchiyama I."/>
            <person name="Ito T."/>
            <person name="Fujiyama A."/>
            <person name="Inagaki F."/>
            <person name="Takami H."/>
        </authorList>
    </citation>
    <scope>NUCLEOTIDE SEQUENCE</scope>
    <source>
        <strain evidence="2">Expedition CK06-06</strain>
    </source>
</reference>
<feature type="domain" description="RACo C-terminal" evidence="1">
    <location>
        <begin position="2"/>
        <end position="40"/>
    </location>
</feature>
<dbReference type="InterPro" id="IPR027980">
    <property type="entry name" value="RACo_C"/>
</dbReference>
<dbReference type="Pfam" id="PF14574">
    <property type="entry name" value="RACo_C_ter"/>
    <property type="match status" value="1"/>
</dbReference>
<dbReference type="EMBL" id="BARW01011794">
    <property type="protein sequence ID" value="GAI76792.1"/>
    <property type="molecule type" value="Genomic_DNA"/>
</dbReference>
<protein>
    <recommendedName>
        <fullName evidence="1">RACo C-terminal domain-containing protein</fullName>
    </recommendedName>
</protein>
<evidence type="ECO:0000313" key="2">
    <source>
        <dbReference type="EMBL" id="GAI76792.1"/>
    </source>
</evidence>
<name>X1R7S4_9ZZZZ</name>
<sequence>VSRNKRAEAQKIARRVRYIELASLPNFQELFVQAMYLGDTG</sequence>
<accession>X1R7S4</accession>
<proteinExistence type="predicted"/>
<organism evidence="2">
    <name type="scientific">marine sediment metagenome</name>
    <dbReference type="NCBI Taxonomy" id="412755"/>
    <lineage>
        <taxon>unclassified sequences</taxon>
        <taxon>metagenomes</taxon>
        <taxon>ecological metagenomes</taxon>
    </lineage>
</organism>
<evidence type="ECO:0000259" key="1">
    <source>
        <dbReference type="Pfam" id="PF14574"/>
    </source>
</evidence>
<feature type="non-terminal residue" evidence="2">
    <location>
        <position position="1"/>
    </location>
</feature>